<dbReference type="GO" id="GO:0004016">
    <property type="term" value="F:adenylate cyclase activity"/>
    <property type="evidence" value="ECO:0007669"/>
    <property type="project" value="TreeGrafter"/>
</dbReference>
<dbReference type="Gene3D" id="1.10.10.10">
    <property type="entry name" value="Winged helix-like DNA-binding domain superfamily/Winged helix DNA-binding domain"/>
    <property type="match status" value="1"/>
</dbReference>
<proteinExistence type="predicted"/>
<dbReference type="GO" id="GO:0005524">
    <property type="term" value="F:ATP binding"/>
    <property type="evidence" value="ECO:0007669"/>
    <property type="project" value="UniProtKB-KW"/>
</dbReference>
<dbReference type="RefSeq" id="WP_184992211.1">
    <property type="nucleotide sequence ID" value="NZ_BOMK01000001.1"/>
</dbReference>
<dbReference type="CDD" id="cd06170">
    <property type="entry name" value="LuxR_C_like"/>
    <property type="match status" value="1"/>
</dbReference>
<dbReference type="Pfam" id="PF00196">
    <property type="entry name" value="GerE"/>
    <property type="match status" value="1"/>
</dbReference>
<comment type="caution">
    <text evidence="4">The sequence shown here is derived from an EMBL/GenBank/DDBJ whole genome shotgun (WGS) entry which is preliminary data.</text>
</comment>
<dbReference type="EMBL" id="JACHNH010000001">
    <property type="protein sequence ID" value="MBB4761670.1"/>
    <property type="molecule type" value="Genomic_DNA"/>
</dbReference>
<dbReference type="InterPro" id="IPR036388">
    <property type="entry name" value="WH-like_DNA-bd_sf"/>
</dbReference>
<protein>
    <submittedName>
        <fullName evidence="4">DNA-binding NarL/FixJ family response regulator</fullName>
    </submittedName>
</protein>
<dbReference type="AlphaFoldDB" id="A0A7W7HVT4"/>
<dbReference type="InterPro" id="IPR016032">
    <property type="entry name" value="Sig_transdc_resp-reg_C-effctor"/>
</dbReference>
<dbReference type="SUPFAM" id="SSF52540">
    <property type="entry name" value="P-loop containing nucleoside triphosphate hydrolases"/>
    <property type="match status" value="1"/>
</dbReference>
<evidence type="ECO:0000313" key="4">
    <source>
        <dbReference type="EMBL" id="MBB4761670.1"/>
    </source>
</evidence>
<dbReference type="PANTHER" id="PTHR16305">
    <property type="entry name" value="TESTICULAR SOLUBLE ADENYLYL CYCLASE"/>
    <property type="match status" value="1"/>
</dbReference>
<dbReference type="PRINTS" id="PR00038">
    <property type="entry name" value="HTHLUXR"/>
</dbReference>
<evidence type="ECO:0000256" key="1">
    <source>
        <dbReference type="ARBA" id="ARBA00022741"/>
    </source>
</evidence>
<evidence type="ECO:0000313" key="5">
    <source>
        <dbReference type="Proteomes" id="UP000578112"/>
    </source>
</evidence>
<dbReference type="PANTHER" id="PTHR16305:SF35">
    <property type="entry name" value="TRANSCRIPTIONAL ACTIVATOR DOMAIN"/>
    <property type="match status" value="1"/>
</dbReference>
<name>A0A7W7HVT4_9ACTN</name>
<dbReference type="InterPro" id="IPR011990">
    <property type="entry name" value="TPR-like_helical_dom_sf"/>
</dbReference>
<reference evidence="4 5" key="1">
    <citation type="submission" date="2020-08" db="EMBL/GenBank/DDBJ databases">
        <title>Sequencing the genomes of 1000 actinobacteria strains.</title>
        <authorList>
            <person name="Klenk H.-P."/>
        </authorList>
    </citation>
    <scope>NUCLEOTIDE SEQUENCE [LARGE SCALE GENOMIC DNA]</scope>
    <source>
        <strain evidence="4 5">DSM 43149</strain>
    </source>
</reference>
<dbReference type="Proteomes" id="UP000578112">
    <property type="component" value="Unassembled WGS sequence"/>
</dbReference>
<dbReference type="InterPro" id="IPR000792">
    <property type="entry name" value="Tscrpt_reg_LuxR_C"/>
</dbReference>
<dbReference type="GO" id="GO:0005737">
    <property type="term" value="C:cytoplasm"/>
    <property type="evidence" value="ECO:0007669"/>
    <property type="project" value="TreeGrafter"/>
</dbReference>
<keyword evidence="4" id="KW-0238">DNA-binding</keyword>
<organism evidence="4 5">
    <name type="scientific">Actinoplanes digitatis</name>
    <dbReference type="NCBI Taxonomy" id="1868"/>
    <lineage>
        <taxon>Bacteria</taxon>
        <taxon>Bacillati</taxon>
        <taxon>Actinomycetota</taxon>
        <taxon>Actinomycetes</taxon>
        <taxon>Micromonosporales</taxon>
        <taxon>Micromonosporaceae</taxon>
        <taxon>Actinoplanes</taxon>
    </lineage>
</organism>
<feature type="domain" description="HTH luxR-type" evidence="3">
    <location>
        <begin position="883"/>
        <end position="948"/>
    </location>
</feature>
<dbReference type="GO" id="GO:0003677">
    <property type="term" value="F:DNA binding"/>
    <property type="evidence" value="ECO:0007669"/>
    <property type="project" value="UniProtKB-KW"/>
</dbReference>
<dbReference type="SMART" id="SM00421">
    <property type="entry name" value="HTH_LUXR"/>
    <property type="match status" value="1"/>
</dbReference>
<dbReference type="Gene3D" id="1.25.40.10">
    <property type="entry name" value="Tetratricopeptide repeat domain"/>
    <property type="match status" value="2"/>
</dbReference>
<sequence>MSEALQPVTSGGGIVGRDAEMRTVRAAVDGLRAGRGGFLQVVGEPGIGKTFLLATARELATAAGIAVISGRAAEFERQLPFQLIREALHDYGDDELRSAVLELPGAEPDSDRLRLFREVRQLLVGMARTPLVMLLDDAHWADPGSIDFIDFLSRRPMAEPLLVVVSHRDRQAPAQLRYALARNTDHGAVTRIELGPLTRAEAGRLVGGRPGSRHPFDLYETSRGNPLYLLTLDRGAQRDTGRTGGDTADRLESLILGETMSLSEQELAVASTAAVLGDPFSSEVLAAVVTSVAPAAVDGALGTLIDRDLIRPGSYGGELEFRHPLVRRAIYNRAAPAWRVGVHRRALALLTTRGAAAAELSHHIEHGGSSWSPELDEVLSRAGQESMSTSPLTAAHWYRIALRMLPAAPEFAARRFELGYLLARALGLGGRYEASRDLLHQILHAETAGDSVNRSAAVVLCAHAEQRLGRYPEAIALLRTEVARLGSRSSPERIGLALELGLTTLLANDYPAARAEISWACEAARESGDLLGEATALAFSAFGEICVGHTAVARAASEAASHLVDGLPDSALAGEREALCMLGWAEMLLERFADAERHLARGRAIIARTGQSHGLPHVLLGQSLVRMFTGRLTKALDYAEQAEDAAHLVGSDHLLGIVLAIRAPLQIWVSPLGQVDAALTDVRRATALFTGSAVNSWWARTALLMRGLAELLGGDPRACVELVLRAGGPDLKLLGAPLVPEYAEILVGALIKLADLRRAAHFTELAGAVADRLDLPGQSAHAARARGLMRAVHGDHEAALVEFARADAGFAVVGKSADQARTAVFAARSLGRLGRRDEAVAALSRSSTQAAAGGARWLHDELDRVRESLTGGGRRAGGGSPAPATVLAALTNREREVAVLAGDGRSNRQIATQLRLSERTVEAHLASVYRKLGATSRVALATLLVRERAGGPRIA</sequence>
<dbReference type="GO" id="GO:0006355">
    <property type="term" value="P:regulation of DNA-templated transcription"/>
    <property type="evidence" value="ECO:0007669"/>
    <property type="project" value="InterPro"/>
</dbReference>
<evidence type="ECO:0000259" key="3">
    <source>
        <dbReference type="PROSITE" id="PS50043"/>
    </source>
</evidence>
<keyword evidence="5" id="KW-1185">Reference proteome</keyword>
<dbReference type="InterPro" id="IPR041664">
    <property type="entry name" value="AAA_16"/>
</dbReference>
<accession>A0A7W7HVT4</accession>
<keyword evidence="1" id="KW-0547">Nucleotide-binding</keyword>
<dbReference type="InterPro" id="IPR027417">
    <property type="entry name" value="P-loop_NTPase"/>
</dbReference>
<keyword evidence="2" id="KW-0067">ATP-binding</keyword>
<dbReference type="Pfam" id="PF13191">
    <property type="entry name" value="AAA_16"/>
    <property type="match status" value="1"/>
</dbReference>
<gene>
    <name evidence="4" type="ORF">BJ971_002226</name>
</gene>
<evidence type="ECO:0000256" key="2">
    <source>
        <dbReference type="ARBA" id="ARBA00022840"/>
    </source>
</evidence>
<dbReference type="InterPro" id="IPR003593">
    <property type="entry name" value="AAA+_ATPase"/>
</dbReference>
<dbReference type="PROSITE" id="PS50043">
    <property type="entry name" value="HTH_LUXR_2"/>
    <property type="match status" value="1"/>
</dbReference>
<dbReference type="SUPFAM" id="SSF46894">
    <property type="entry name" value="C-terminal effector domain of the bipartite response regulators"/>
    <property type="match status" value="1"/>
</dbReference>
<dbReference type="SUPFAM" id="SSF48452">
    <property type="entry name" value="TPR-like"/>
    <property type="match status" value="1"/>
</dbReference>
<dbReference type="SMART" id="SM00382">
    <property type="entry name" value="AAA"/>
    <property type="match status" value="1"/>
</dbReference>
<dbReference type="PROSITE" id="PS00622">
    <property type="entry name" value="HTH_LUXR_1"/>
    <property type="match status" value="1"/>
</dbReference>